<dbReference type="PROSITE" id="PS50068">
    <property type="entry name" value="LDLRA_2"/>
    <property type="match status" value="1"/>
</dbReference>
<dbReference type="InterPro" id="IPR002172">
    <property type="entry name" value="LDrepeatLR_classA_rpt"/>
</dbReference>
<dbReference type="Gene3D" id="3.30.70.960">
    <property type="entry name" value="SEA domain"/>
    <property type="match status" value="1"/>
</dbReference>
<evidence type="ECO:0000256" key="9">
    <source>
        <dbReference type="SAM" id="MobiDB-lite"/>
    </source>
</evidence>
<feature type="domain" description="SEA" evidence="10">
    <location>
        <begin position="15"/>
        <end position="138"/>
    </location>
</feature>
<keyword evidence="5" id="KW-1133">Transmembrane helix</keyword>
<dbReference type="InterPro" id="IPR036055">
    <property type="entry name" value="LDL_receptor-like_sf"/>
</dbReference>
<dbReference type="Gene3D" id="4.10.400.10">
    <property type="entry name" value="Low-density Lipoprotein Receptor"/>
    <property type="match status" value="1"/>
</dbReference>
<dbReference type="InterPro" id="IPR036790">
    <property type="entry name" value="Frizzled_dom_sf"/>
</dbReference>
<evidence type="ECO:0000256" key="1">
    <source>
        <dbReference type="ARBA" id="ARBA00004162"/>
    </source>
</evidence>
<evidence type="ECO:0000256" key="4">
    <source>
        <dbReference type="ARBA" id="ARBA00022968"/>
    </source>
</evidence>
<dbReference type="CDD" id="cd07066">
    <property type="entry name" value="CRD_FZ"/>
    <property type="match status" value="1"/>
</dbReference>
<feature type="region of interest" description="Disordered" evidence="9">
    <location>
        <begin position="304"/>
        <end position="324"/>
    </location>
</feature>
<evidence type="ECO:0000256" key="2">
    <source>
        <dbReference type="ARBA" id="ARBA00004606"/>
    </source>
</evidence>
<dbReference type="InterPro" id="IPR009003">
    <property type="entry name" value="Peptidase_S1_PA"/>
</dbReference>
<dbReference type="Pfam" id="PF00057">
    <property type="entry name" value="Ldl_recept_a"/>
    <property type="match status" value="1"/>
</dbReference>
<evidence type="ECO:0000256" key="6">
    <source>
        <dbReference type="ARBA" id="ARBA00023136"/>
    </source>
</evidence>
<dbReference type="CDD" id="cd00112">
    <property type="entry name" value="LDLa"/>
    <property type="match status" value="1"/>
</dbReference>
<keyword evidence="3" id="KW-0812">Transmembrane</keyword>
<dbReference type="InterPro" id="IPR043504">
    <property type="entry name" value="Peptidase_S1_PA_chymotrypsin"/>
</dbReference>
<reference evidence="14" key="1">
    <citation type="submission" date="2025-08" db="UniProtKB">
        <authorList>
            <consortium name="RefSeq"/>
        </authorList>
    </citation>
    <scope>IDENTIFICATION</scope>
    <source>
        <tissue evidence="14">Whole organism</tissue>
    </source>
</reference>
<dbReference type="SMART" id="SM00063">
    <property type="entry name" value="FRI"/>
    <property type="match status" value="1"/>
</dbReference>
<feature type="region of interest" description="Disordered" evidence="9">
    <location>
        <begin position="136"/>
        <end position="165"/>
    </location>
</feature>
<dbReference type="GeneID" id="113203944"/>
<dbReference type="InterPro" id="IPR036364">
    <property type="entry name" value="SEA_dom_sf"/>
</dbReference>
<dbReference type="PANTHER" id="PTHR24252">
    <property type="entry name" value="ACROSIN-RELATED"/>
    <property type="match status" value="1"/>
</dbReference>
<feature type="domain" description="FZ" evidence="11">
    <location>
        <begin position="161"/>
        <end position="296"/>
    </location>
</feature>
<dbReference type="Gene3D" id="1.10.2000.10">
    <property type="entry name" value="Frizzled cysteine-rich domain"/>
    <property type="match status" value="1"/>
</dbReference>
<dbReference type="InterPro" id="IPR020067">
    <property type="entry name" value="Frizzled_dom"/>
</dbReference>
<dbReference type="SUPFAM" id="SSF63501">
    <property type="entry name" value="Frizzled cysteine-rich domain"/>
    <property type="match status" value="1"/>
</dbReference>
<keyword evidence="4" id="KW-0735">Signal-anchor</keyword>
<accession>A0A9C6X8G3</accession>
<feature type="domain" description="Peptidase S1" evidence="12">
    <location>
        <begin position="552"/>
        <end position="837"/>
    </location>
</feature>
<dbReference type="Proteomes" id="UP000504606">
    <property type="component" value="Unplaced"/>
</dbReference>
<evidence type="ECO:0000259" key="10">
    <source>
        <dbReference type="PROSITE" id="PS50024"/>
    </source>
</evidence>
<comment type="caution">
    <text evidence="8">Lacks conserved residue(s) required for the propagation of feature annotation.</text>
</comment>
<dbReference type="PANTHER" id="PTHR24252:SF11">
    <property type="entry name" value="ATRIAL NATRIURETIC PEPTIDE-CONVERTING ENZYME ISOFORM X1"/>
    <property type="match status" value="1"/>
</dbReference>
<evidence type="ECO:0000256" key="3">
    <source>
        <dbReference type="ARBA" id="ARBA00022692"/>
    </source>
</evidence>
<keyword evidence="13" id="KW-1185">Reference proteome</keyword>
<evidence type="ECO:0000259" key="11">
    <source>
        <dbReference type="PROSITE" id="PS50038"/>
    </source>
</evidence>
<protein>
    <submittedName>
        <fullName evidence="14">Atrial natriuretic peptide-converting enzyme</fullName>
    </submittedName>
</protein>
<dbReference type="OrthoDB" id="5985572at2759"/>
<dbReference type="GO" id="GO:0004252">
    <property type="term" value="F:serine-type endopeptidase activity"/>
    <property type="evidence" value="ECO:0007669"/>
    <property type="project" value="InterPro"/>
</dbReference>
<dbReference type="GO" id="GO:0005886">
    <property type="term" value="C:plasma membrane"/>
    <property type="evidence" value="ECO:0007669"/>
    <property type="project" value="UniProtKB-SubCell"/>
</dbReference>
<dbReference type="SUPFAM" id="SSF82671">
    <property type="entry name" value="SEA domain"/>
    <property type="match status" value="1"/>
</dbReference>
<keyword evidence="6" id="KW-0472">Membrane</keyword>
<dbReference type="Pfam" id="PF00089">
    <property type="entry name" value="Trypsin"/>
    <property type="match status" value="1"/>
</dbReference>
<dbReference type="PROSITE" id="PS50240">
    <property type="entry name" value="TRYPSIN_DOM"/>
    <property type="match status" value="1"/>
</dbReference>
<dbReference type="PROSITE" id="PS50038">
    <property type="entry name" value="FZ"/>
    <property type="match status" value="1"/>
</dbReference>
<dbReference type="SMART" id="SM00020">
    <property type="entry name" value="Tryp_SPc"/>
    <property type="match status" value="1"/>
</dbReference>
<keyword evidence="7 8" id="KW-1015">Disulfide bond</keyword>
<feature type="disulfide bond" evidence="8">
    <location>
        <begin position="387"/>
        <end position="402"/>
    </location>
</feature>
<dbReference type="RefSeq" id="XP_052130983.1">
    <property type="nucleotide sequence ID" value="XM_052275023.1"/>
</dbReference>
<dbReference type="InterPro" id="IPR000082">
    <property type="entry name" value="SEA_dom"/>
</dbReference>
<evidence type="ECO:0000256" key="8">
    <source>
        <dbReference type="PROSITE-ProRule" id="PRU00124"/>
    </source>
</evidence>
<dbReference type="KEGG" id="foc:113203944"/>
<dbReference type="InterPro" id="IPR001254">
    <property type="entry name" value="Trypsin_dom"/>
</dbReference>
<evidence type="ECO:0000259" key="12">
    <source>
        <dbReference type="PROSITE" id="PS50240"/>
    </source>
</evidence>
<dbReference type="Gene3D" id="2.40.10.10">
    <property type="entry name" value="Trypsin-like serine proteases"/>
    <property type="match status" value="3"/>
</dbReference>
<evidence type="ECO:0000256" key="5">
    <source>
        <dbReference type="ARBA" id="ARBA00022989"/>
    </source>
</evidence>
<organism evidence="13 14">
    <name type="scientific">Frankliniella occidentalis</name>
    <name type="common">Western flower thrips</name>
    <name type="synonym">Euthrips occidentalis</name>
    <dbReference type="NCBI Taxonomy" id="133901"/>
    <lineage>
        <taxon>Eukaryota</taxon>
        <taxon>Metazoa</taxon>
        <taxon>Ecdysozoa</taxon>
        <taxon>Arthropoda</taxon>
        <taxon>Hexapoda</taxon>
        <taxon>Insecta</taxon>
        <taxon>Pterygota</taxon>
        <taxon>Neoptera</taxon>
        <taxon>Paraneoptera</taxon>
        <taxon>Thysanoptera</taxon>
        <taxon>Terebrantia</taxon>
        <taxon>Thripoidea</taxon>
        <taxon>Thripidae</taxon>
        <taxon>Frankliniella</taxon>
    </lineage>
</organism>
<evidence type="ECO:0000313" key="14">
    <source>
        <dbReference type="RefSeq" id="XP_052130983.1"/>
    </source>
</evidence>
<dbReference type="SMART" id="SM00192">
    <property type="entry name" value="LDLa"/>
    <property type="match status" value="2"/>
</dbReference>
<sequence length="849" mass="91234">SLSPADTFLGTEPGADRVFRGSFRVSRGDSFLPPLADPSTSQFRERARNYRERLNVLFRRSPVRTGFVGTEVLALDGVEGEDLVVHFNLRFDPYYGADVRVPDLLRIMHTVTINATAAPILDGLQVDPASLLFREEGDATSGTAGPRTSTTPATTTTTEPPPPRRCAPVELDYCRRGLPYNATSYPNVLGHKDYAALREDVIAFRELVDAECYRLAFEFVCQALQPECVPRPGLMRGPQVPAMQQPLVEDLMVPPCRSFCRDFMAGCGSRVPQRFREALQCSRFPEYSGPGSCADRPGAVDVTEAAPSTHSASSTTPAAAGSRPGNTTGAACLAALRAGPLAGRVCDGVPDCADLADEADCGYCPRGGLHCGLGGGRPHCVHQHQRCDAKHDCPGGSDEKHCCEWTPTYDKALNESPHSRPPLSPPPSRSLSALSAGKHISAARYHAEGYVVFNEKGETGKVCTENLNSTVPAPNRDQTLNTIATSLCAALSYQKVESVRVQLDDERTERYVLMEDPTAAEITFVPAPCPRREVLYVSCSQIECGVRASATASGGAPPRLAAPGDWPWHAALLKDGAHVCDATLLSAQWLLTTSSCFQGQGSQTGEWVARVGAVRLSSRSPWQQERVAQVHRRIESPAEGSMLTLVRLAEPLALSDAVRPICLPDAVAPQAGAACSALGWARGAAAGEALRRVDVHVAAKERCENVTITSVNALCAAPVAEDCEVSRVALGMTRAPQRPQLSLSRPRSCPSCRQLPGTAPRRRPERPGNCPSCCSCCTRTGSKRRSGVACQSGPGRSWTLAGVSSWRVACSKTPSAERPRVYDKVSSNLEWIRRTMREAGDEPPAVRSS</sequence>
<dbReference type="SUPFAM" id="SSF50494">
    <property type="entry name" value="Trypsin-like serine proteases"/>
    <property type="match status" value="1"/>
</dbReference>
<dbReference type="Pfam" id="PF01392">
    <property type="entry name" value="Fz"/>
    <property type="match status" value="1"/>
</dbReference>
<evidence type="ECO:0000313" key="13">
    <source>
        <dbReference type="Proteomes" id="UP000504606"/>
    </source>
</evidence>
<name>A0A9C6X8G3_FRAOC</name>
<proteinExistence type="predicted"/>
<dbReference type="PROSITE" id="PS50024">
    <property type="entry name" value="SEA"/>
    <property type="match status" value="1"/>
</dbReference>
<dbReference type="SUPFAM" id="SSF57424">
    <property type="entry name" value="LDL receptor-like module"/>
    <property type="match status" value="1"/>
</dbReference>
<dbReference type="AlphaFoldDB" id="A0A9C6X8G3"/>
<dbReference type="GO" id="GO:0006508">
    <property type="term" value="P:proteolysis"/>
    <property type="evidence" value="ECO:0007669"/>
    <property type="project" value="InterPro"/>
</dbReference>
<feature type="compositionally biased region" description="Low complexity" evidence="9">
    <location>
        <begin position="304"/>
        <end position="320"/>
    </location>
</feature>
<feature type="compositionally biased region" description="Low complexity" evidence="9">
    <location>
        <begin position="140"/>
        <end position="158"/>
    </location>
</feature>
<gene>
    <name evidence="14" type="primary">LOC113203944</name>
</gene>
<dbReference type="Pfam" id="PF01390">
    <property type="entry name" value="SEA"/>
    <property type="match status" value="1"/>
</dbReference>
<evidence type="ECO:0000256" key="7">
    <source>
        <dbReference type="ARBA" id="ARBA00023157"/>
    </source>
</evidence>
<comment type="subcellular location">
    <subcellularLocation>
        <location evidence="1">Cell membrane</location>
        <topology evidence="1">Single-pass membrane protein</topology>
    </subcellularLocation>
    <subcellularLocation>
        <location evidence="2">Membrane</location>
        <topology evidence="2">Single-pass type II membrane protein</topology>
    </subcellularLocation>
</comment>
<feature type="non-terminal residue" evidence="14">
    <location>
        <position position="1"/>
    </location>
</feature>